<reference evidence="3 4" key="1">
    <citation type="submission" date="2019-05" db="EMBL/GenBank/DDBJ databases">
        <title>Streptomyces marianii sp. nov., a novel marine actinomycete from southern coast of India.</title>
        <authorList>
            <person name="Iniyan A.M."/>
            <person name="Wink J."/>
            <person name="Ramprasad E."/>
            <person name="Ramana C.V."/>
            <person name="Bunk B."/>
            <person name="Sproer C."/>
            <person name="Joseph F.-J.R.S."/>
            <person name="Vincent S.G.P."/>
        </authorList>
    </citation>
    <scope>NUCLEOTIDE SEQUENCE [LARGE SCALE GENOMIC DNA]</scope>
    <source>
        <strain evidence="3 4">ICN19</strain>
    </source>
</reference>
<dbReference type="GO" id="GO:0046872">
    <property type="term" value="F:metal ion binding"/>
    <property type="evidence" value="ECO:0007669"/>
    <property type="project" value="UniProtKB-KW"/>
</dbReference>
<gene>
    <name evidence="3" type="ORF">FEF34_04715</name>
</gene>
<dbReference type="InterPro" id="IPR051610">
    <property type="entry name" value="GPI/OXD"/>
</dbReference>
<evidence type="ECO:0000259" key="2">
    <source>
        <dbReference type="PROSITE" id="PS51184"/>
    </source>
</evidence>
<dbReference type="PROSITE" id="PS51184">
    <property type="entry name" value="JMJC"/>
    <property type="match status" value="1"/>
</dbReference>
<accession>A0A5R9DY99</accession>
<organism evidence="3 4">
    <name type="scientific">Streptomyces marianii</name>
    <dbReference type="NCBI Taxonomy" id="1817406"/>
    <lineage>
        <taxon>Bacteria</taxon>
        <taxon>Bacillati</taxon>
        <taxon>Actinomycetota</taxon>
        <taxon>Actinomycetes</taxon>
        <taxon>Kitasatosporales</taxon>
        <taxon>Streptomycetaceae</taxon>
        <taxon>Streptomyces</taxon>
    </lineage>
</organism>
<dbReference type="InterPro" id="IPR011051">
    <property type="entry name" value="RmlC_Cupin_sf"/>
</dbReference>
<keyword evidence="1" id="KW-0479">Metal-binding</keyword>
<dbReference type="InterPro" id="IPR014710">
    <property type="entry name" value="RmlC-like_jellyroll"/>
</dbReference>
<dbReference type="PANTHER" id="PTHR35848">
    <property type="entry name" value="OXALATE-BINDING PROTEIN"/>
    <property type="match status" value="1"/>
</dbReference>
<proteinExistence type="predicted"/>
<dbReference type="Pfam" id="PF07883">
    <property type="entry name" value="Cupin_2"/>
    <property type="match status" value="1"/>
</dbReference>
<comment type="caution">
    <text evidence="3">The sequence shown here is derived from an EMBL/GenBank/DDBJ whole genome shotgun (WGS) entry which is preliminary data.</text>
</comment>
<dbReference type="Gene3D" id="2.60.120.10">
    <property type="entry name" value="Jelly Rolls"/>
    <property type="match status" value="1"/>
</dbReference>
<dbReference type="SUPFAM" id="SSF51182">
    <property type="entry name" value="RmlC-like cupins"/>
    <property type="match status" value="1"/>
</dbReference>
<dbReference type="Proteomes" id="UP000305921">
    <property type="component" value="Unassembled WGS sequence"/>
</dbReference>
<evidence type="ECO:0000256" key="1">
    <source>
        <dbReference type="ARBA" id="ARBA00022723"/>
    </source>
</evidence>
<dbReference type="EMBL" id="VAWE01000001">
    <property type="protein sequence ID" value="TLQ42580.1"/>
    <property type="molecule type" value="Genomic_DNA"/>
</dbReference>
<evidence type="ECO:0000313" key="4">
    <source>
        <dbReference type="Proteomes" id="UP000305921"/>
    </source>
</evidence>
<name>A0A5R9DY99_9ACTN</name>
<dbReference type="OrthoDB" id="5243731at2"/>
<dbReference type="AlphaFoldDB" id="A0A5R9DY99"/>
<dbReference type="InterPro" id="IPR013096">
    <property type="entry name" value="Cupin_2"/>
</dbReference>
<dbReference type="RefSeq" id="WP_138051993.1">
    <property type="nucleotide sequence ID" value="NZ_VAWE01000001.1"/>
</dbReference>
<feature type="domain" description="JmjC" evidence="2">
    <location>
        <begin position="1"/>
        <end position="114"/>
    </location>
</feature>
<protein>
    <submittedName>
        <fullName evidence="3">Cupin domain-containing protein</fullName>
    </submittedName>
</protein>
<dbReference type="InterPro" id="IPR003347">
    <property type="entry name" value="JmjC_dom"/>
</dbReference>
<keyword evidence="4" id="KW-1185">Reference proteome</keyword>
<evidence type="ECO:0000313" key="3">
    <source>
        <dbReference type="EMBL" id="TLQ42580.1"/>
    </source>
</evidence>
<sequence length="114" mass="12275">MSGPVKVAFGPAESTPGMLVEYMALGPGGSEALPPFQGSRFRVPPGETSEPDEHAVAEIWLVRSGRGTVLSAGSRTDIRPGDALYYPPWVPHQVTSTGDEPLEVFSLWWTPQPQ</sequence>
<dbReference type="PANTHER" id="PTHR35848:SF6">
    <property type="entry name" value="CUPIN TYPE-2 DOMAIN-CONTAINING PROTEIN"/>
    <property type="match status" value="1"/>
</dbReference>